<accession>W5T307</accession>
<evidence type="ECO:0000256" key="9">
    <source>
        <dbReference type="SAM" id="MobiDB-lite"/>
    </source>
</evidence>
<keyword evidence="4 8" id="KW-0472">Membrane</keyword>
<dbReference type="EMBL" id="CP005766">
    <property type="protein sequence ID" value="AHH11701.1"/>
    <property type="molecule type" value="Genomic_DNA"/>
</dbReference>
<organism evidence="10">
    <name type="scientific">Borrelia coriaceae ATCC 43381</name>
    <dbReference type="NCBI Taxonomy" id="1408429"/>
    <lineage>
        <taxon>Bacteria</taxon>
        <taxon>Pseudomonadati</taxon>
        <taxon>Spirochaetota</taxon>
        <taxon>Spirochaetia</taxon>
        <taxon>Spirochaetales</taxon>
        <taxon>Borreliaceae</taxon>
        <taxon>Borrelia</taxon>
    </lineage>
</organism>
<proteinExistence type="predicted"/>
<dbReference type="SUPFAM" id="SSF74748">
    <property type="entry name" value="Variable surface antigen VlsE"/>
    <property type="match status" value="1"/>
</dbReference>
<keyword evidence="3" id="KW-0732">Signal</keyword>
<protein>
    <recommendedName>
        <fullName evidence="8">Variable large protein</fullName>
    </recommendedName>
</protein>
<evidence type="ECO:0000256" key="5">
    <source>
        <dbReference type="ARBA" id="ARBA00023139"/>
    </source>
</evidence>
<keyword evidence="7 8" id="KW-0449">Lipoprotein</keyword>
<dbReference type="Pfam" id="PF00921">
    <property type="entry name" value="Lipoprotein_2"/>
    <property type="match status" value="1"/>
</dbReference>
<gene>
    <name evidence="10" type="ORF">BCO_0125316</name>
</gene>
<evidence type="ECO:0000256" key="3">
    <source>
        <dbReference type="ARBA" id="ARBA00022729"/>
    </source>
</evidence>
<evidence type="ECO:0000256" key="8">
    <source>
        <dbReference type="RuleBase" id="RU363105"/>
    </source>
</evidence>
<keyword evidence="6 8" id="KW-0998">Cell outer membrane</keyword>
<evidence type="ECO:0000256" key="1">
    <source>
        <dbReference type="ARBA" id="ARBA00003932"/>
    </source>
</evidence>
<evidence type="ECO:0000256" key="4">
    <source>
        <dbReference type="ARBA" id="ARBA00023136"/>
    </source>
</evidence>
<feature type="region of interest" description="Disordered" evidence="9">
    <location>
        <begin position="112"/>
        <end position="140"/>
    </location>
</feature>
<keyword evidence="5 8" id="KW-0564">Palmitate</keyword>
<dbReference type="InterPro" id="IPR000680">
    <property type="entry name" value="Borrelia_lipo"/>
</dbReference>
<comment type="subcellular location">
    <subcellularLocation>
        <location evidence="2 8">Cell outer membrane</location>
        <topology evidence="2 8">Lipid-anchor</topology>
    </subcellularLocation>
</comment>
<evidence type="ECO:0000256" key="7">
    <source>
        <dbReference type="ARBA" id="ARBA00023288"/>
    </source>
</evidence>
<dbReference type="AlphaFoldDB" id="W5T307"/>
<dbReference type="HOGENOM" id="CLU_054711_0_2_12"/>
<sequence>MIGGILEFKAETPKSEVGKYFNNIADTIEKVKDKLTSDIANNEHYDKVRTLVDKFIVTLDVIAACTREASKVSKGSEPLGNMPNSATAGNPGEAEKLIKPIKTIVDLVLQEGNPNAGNDKKADDGQTPRANSNDNAGHLFANNNAGAGAANAKKAAADAAKAVGAVTGADILKAISQGEGGAAATLAKNTQNSGSVNAVNSAKDATVAGAIALRAMATGGKFAGQTTADDAIAIVKDAAASAVNKTLSTLIIAIRNTVDSGLKIINKVLAEVKQEDQSSEVTASGTDTK</sequence>
<feature type="region of interest" description="Disordered" evidence="9">
    <location>
        <begin position="73"/>
        <end position="92"/>
    </location>
</feature>
<keyword evidence="10" id="KW-0614">Plasmid</keyword>
<geneLocation type="plasmid" evidence="10">
    <name>unnamed</name>
</geneLocation>
<comment type="function">
    <text evidence="1 8">The Vlp and Vsp proteins are antigenically distinct proteins, only one vlp or vsp gene is transcriptionally active at any one time. Switching between these genes is a mechanism of host immune response evasion.</text>
</comment>
<evidence type="ECO:0000256" key="2">
    <source>
        <dbReference type="ARBA" id="ARBA00004459"/>
    </source>
</evidence>
<name>W5T307_9SPIR</name>
<evidence type="ECO:0000313" key="10">
    <source>
        <dbReference type="EMBL" id="AHH11701.1"/>
    </source>
</evidence>
<reference evidence="10" key="1">
    <citation type="submission" date="2013-04" db="EMBL/GenBank/DDBJ databases">
        <title>Comparative Genomics of Relapsing Fever Spirochetes.</title>
        <authorList>
            <person name="Schwan T.G."/>
            <person name="Raffel S.J."/>
            <person name="Porcella S.F."/>
            <person name="Martens C.A."/>
            <person name="Bruno D.P."/>
            <person name="Ricklefs S.M."/>
            <person name="Barbian K.B."/>
        </authorList>
    </citation>
    <scope>NUCLEOTIDE SEQUENCE</scope>
    <source>
        <strain evidence="10">Co53</strain>
        <plasmid evidence="10">unnamed</plasmid>
    </source>
</reference>
<dbReference type="GO" id="GO:0009279">
    <property type="term" value="C:cell outer membrane"/>
    <property type="evidence" value="ECO:0007669"/>
    <property type="project" value="UniProtKB-SubCell"/>
</dbReference>
<evidence type="ECO:0000256" key="6">
    <source>
        <dbReference type="ARBA" id="ARBA00023237"/>
    </source>
</evidence>